<keyword evidence="1" id="KW-1133">Transmembrane helix</keyword>
<reference evidence="3" key="1">
    <citation type="submission" date="2009-11" db="EMBL/GenBank/DDBJ databases">
        <title>The complete chromosome 2 of Sphaerobacter thermophilus DSM 20745.</title>
        <authorList>
            <person name="Lucas S."/>
            <person name="Copeland A."/>
            <person name="Lapidus A."/>
            <person name="Glavina del Rio T."/>
            <person name="Dalin E."/>
            <person name="Tice H."/>
            <person name="Bruce D."/>
            <person name="Goodwin L."/>
            <person name="Pitluck S."/>
            <person name="Kyrpides N."/>
            <person name="Mavromatis K."/>
            <person name="Ivanova N."/>
            <person name="Mikhailova N."/>
            <person name="LaButti K.M."/>
            <person name="Clum A."/>
            <person name="Sun H.I."/>
            <person name="Brettin T."/>
            <person name="Detter J.C."/>
            <person name="Han C."/>
            <person name="Larimer F."/>
            <person name="Land M."/>
            <person name="Hauser L."/>
            <person name="Markowitz V."/>
            <person name="Cheng J.F."/>
            <person name="Hugenholtz P."/>
            <person name="Woyke T."/>
            <person name="Wu D."/>
            <person name="Steenblock K."/>
            <person name="Schneider S."/>
            <person name="Pukall R."/>
            <person name="Goeker M."/>
            <person name="Klenk H.P."/>
            <person name="Eisen J.A."/>
        </authorList>
    </citation>
    <scope>NUCLEOTIDE SEQUENCE [LARGE SCALE GENOMIC DNA]</scope>
    <source>
        <strain evidence="3">ATCC 49802 / DSM 20745 / S 6022</strain>
    </source>
</reference>
<reference evidence="2 3" key="2">
    <citation type="journal article" date="2010" name="Stand. Genomic Sci.">
        <title>Complete genome sequence of Desulfohalobium retbaense type strain (HR(100)).</title>
        <authorList>
            <person name="Spring S."/>
            <person name="Nolan M."/>
            <person name="Lapidus A."/>
            <person name="Glavina Del Rio T."/>
            <person name="Copeland A."/>
            <person name="Tice H."/>
            <person name="Cheng J.F."/>
            <person name="Lucas S."/>
            <person name="Land M."/>
            <person name="Chen F."/>
            <person name="Bruce D."/>
            <person name="Goodwin L."/>
            <person name="Pitluck S."/>
            <person name="Ivanova N."/>
            <person name="Mavromatis K."/>
            <person name="Mikhailova N."/>
            <person name="Pati A."/>
            <person name="Chen A."/>
            <person name="Palaniappan K."/>
            <person name="Hauser L."/>
            <person name="Chang Y.J."/>
            <person name="Jeffries C.D."/>
            <person name="Munk C."/>
            <person name="Kiss H."/>
            <person name="Chain P."/>
            <person name="Han C."/>
            <person name="Brettin T."/>
            <person name="Detter J.C."/>
            <person name="Schuler E."/>
            <person name="Goker M."/>
            <person name="Rohde M."/>
            <person name="Bristow J."/>
            <person name="Eisen J.A."/>
            <person name="Markowitz V."/>
            <person name="Hugenholtz P."/>
            <person name="Kyrpides N.C."/>
            <person name="Klenk H.P."/>
        </authorList>
    </citation>
    <scope>NUCLEOTIDE SEQUENCE [LARGE SCALE GENOMIC DNA]</scope>
    <source>
        <strain evidence="3">ATCC 49802 / DSM 20745 / S 6022</strain>
    </source>
</reference>
<dbReference type="KEGG" id="sti:Sthe_3096"/>
<proteinExistence type="predicted"/>
<evidence type="ECO:0000313" key="2">
    <source>
        <dbReference type="EMBL" id="ACZ40496.1"/>
    </source>
</evidence>
<dbReference type="AlphaFoldDB" id="D1C9K3"/>
<name>D1C9K3_SPHTD</name>
<dbReference type="STRING" id="479434.Sthe_3096"/>
<protein>
    <submittedName>
        <fullName evidence="2">Uncharacterized protein</fullName>
    </submittedName>
</protein>
<dbReference type="InParanoid" id="D1C9K3"/>
<gene>
    <name evidence="2" type="ordered locus">Sthe_3096</name>
</gene>
<keyword evidence="1" id="KW-0472">Membrane</keyword>
<keyword evidence="3" id="KW-1185">Reference proteome</keyword>
<dbReference type="EMBL" id="CP001824">
    <property type="protein sequence ID" value="ACZ40496.1"/>
    <property type="molecule type" value="Genomic_DNA"/>
</dbReference>
<organism evidence="2 3">
    <name type="scientific">Sphaerobacter thermophilus (strain ATCC 49802 / DSM 20745 / KCCM 41009 / NCIMB 13125 / S 6022)</name>
    <dbReference type="NCBI Taxonomy" id="479434"/>
    <lineage>
        <taxon>Bacteria</taxon>
        <taxon>Pseudomonadati</taxon>
        <taxon>Thermomicrobiota</taxon>
        <taxon>Thermomicrobia</taxon>
        <taxon>Sphaerobacterales</taxon>
        <taxon>Sphaerobacterineae</taxon>
        <taxon>Sphaerobacteraceae</taxon>
        <taxon>Sphaerobacter</taxon>
    </lineage>
</organism>
<feature type="transmembrane region" description="Helical" evidence="1">
    <location>
        <begin position="25"/>
        <end position="48"/>
    </location>
</feature>
<accession>D1C9K3</accession>
<evidence type="ECO:0000256" key="1">
    <source>
        <dbReference type="SAM" id="Phobius"/>
    </source>
</evidence>
<evidence type="ECO:0000313" key="3">
    <source>
        <dbReference type="Proteomes" id="UP000002027"/>
    </source>
</evidence>
<sequence>MMAEWDQQDQQGDQPEMESQAAASWLQVLLGVLCAVGFVALLFGLVYIKANGL</sequence>
<dbReference type="Proteomes" id="UP000002027">
    <property type="component" value="Chromosome 2"/>
</dbReference>
<keyword evidence="1" id="KW-0812">Transmembrane</keyword>
<dbReference type="HOGENOM" id="CLU_3066354_0_0_0"/>